<dbReference type="EC" id="3.1.3.16" evidence="1"/>
<dbReference type="STRING" id="33114.A0A2G2WW36"/>
<dbReference type="PANTHER" id="PTHR12320:SF67">
    <property type="entry name" value="PROTEIN PHOSPHATASE"/>
    <property type="match status" value="1"/>
</dbReference>
<dbReference type="AlphaFoldDB" id="A0A2G2WW36"/>
<keyword evidence="1" id="KW-0479">Metal-binding</keyword>
<reference evidence="3 4" key="1">
    <citation type="journal article" date="2017" name="Genome Biol.">
        <title>New reference genome sequences of hot pepper reveal the massive evolution of plant disease-resistance genes by retroduplication.</title>
        <authorList>
            <person name="Kim S."/>
            <person name="Park J."/>
            <person name="Yeom S.I."/>
            <person name="Kim Y.M."/>
            <person name="Seo E."/>
            <person name="Kim K.T."/>
            <person name="Kim M.S."/>
            <person name="Lee J.M."/>
            <person name="Cheong K."/>
            <person name="Shin H.S."/>
            <person name="Kim S.B."/>
            <person name="Han K."/>
            <person name="Lee J."/>
            <person name="Park M."/>
            <person name="Lee H.A."/>
            <person name="Lee H.Y."/>
            <person name="Lee Y."/>
            <person name="Oh S."/>
            <person name="Lee J.H."/>
            <person name="Choi E."/>
            <person name="Choi E."/>
            <person name="Lee S.E."/>
            <person name="Jeon J."/>
            <person name="Kim H."/>
            <person name="Choi G."/>
            <person name="Song H."/>
            <person name="Lee J."/>
            <person name="Lee S.C."/>
            <person name="Kwon J.K."/>
            <person name="Lee H.Y."/>
            <person name="Koo N."/>
            <person name="Hong Y."/>
            <person name="Kim R.W."/>
            <person name="Kang W.H."/>
            <person name="Huh J.H."/>
            <person name="Kang B.C."/>
            <person name="Yang T.J."/>
            <person name="Lee Y.H."/>
            <person name="Bennetzen J.L."/>
            <person name="Choi D."/>
        </authorList>
    </citation>
    <scope>NUCLEOTIDE SEQUENCE [LARGE SCALE GENOMIC DNA]</scope>
    <source>
        <strain evidence="4">cv. PBC81</strain>
    </source>
</reference>
<dbReference type="InterPro" id="IPR039123">
    <property type="entry name" value="PPTC7"/>
</dbReference>
<keyword evidence="1" id="KW-0904">Protein phosphatase</keyword>
<evidence type="ECO:0000313" key="3">
    <source>
        <dbReference type="EMBL" id="PHT49454.1"/>
    </source>
</evidence>
<organism evidence="3 4">
    <name type="scientific">Capsicum baccatum</name>
    <name type="common">Peruvian pepper</name>
    <dbReference type="NCBI Taxonomy" id="33114"/>
    <lineage>
        <taxon>Eukaryota</taxon>
        <taxon>Viridiplantae</taxon>
        <taxon>Streptophyta</taxon>
        <taxon>Embryophyta</taxon>
        <taxon>Tracheophyta</taxon>
        <taxon>Spermatophyta</taxon>
        <taxon>Magnoliopsida</taxon>
        <taxon>eudicotyledons</taxon>
        <taxon>Gunneridae</taxon>
        <taxon>Pentapetalae</taxon>
        <taxon>asterids</taxon>
        <taxon>lamiids</taxon>
        <taxon>Solanales</taxon>
        <taxon>Solanaceae</taxon>
        <taxon>Solanoideae</taxon>
        <taxon>Capsiceae</taxon>
        <taxon>Capsicum</taxon>
    </lineage>
</organism>
<dbReference type="InterPro" id="IPR027417">
    <property type="entry name" value="P-loop_NTPase"/>
</dbReference>
<gene>
    <name evidence="3" type="ORF">CQW23_09201</name>
</gene>
<dbReference type="SUPFAM" id="SSF81606">
    <property type="entry name" value="PP2C-like"/>
    <property type="match status" value="1"/>
</dbReference>
<evidence type="ECO:0000256" key="2">
    <source>
        <dbReference type="SAM" id="MobiDB-lite"/>
    </source>
</evidence>
<dbReference type="Gene3D" id="3.40.50.300">
    <property type="entry name" value="P-loop containing nucleotide triphosphate hydrolases"/>
    <property type="match status" value="1"/>
</dbReference>
<reference evidence="4" key="2">
    <citation type="journal article" date="2017" name="J. Anim. Genet.">
        <title>Multiple reference genome sequences of hot pepper reveal the massive evolution of plant disease resistance genes by retroduplication.</title>
        <authorList>
            <person name="Kim S."/>
            <person name="Park J."/>
            <person name="Yeom S.-I."/>
            <person name="Kim Y.-M."/>
            <person name="Seo E."/>
            <person name="Kim K.-T."/>
            <person name="Kim M.-S."/>
            <person name="Lee J.M."/>
            <person name="Cheong K."/>
            <person name="Shin H.-S."/>
            <person name="Kim S.-B."/>
            <person name="Han K."/>
            <person name="Lee J."/>
            <person name="Park M."/>
            <person name="Lee H.-A."/>
            <person name="Lee H.-Y."/>
            <person name="Lee Y."/>
            <person name="Oh S."/>
            <person name="Lee J.H."/>
            <person name="Choi E."/>
            <person name="Choi E."/>
            <person name="Lee S.E."/>
            <person name="Jeon J."/>
            <person name="Kim H."/>
            <person name="Choi G."/>
            <person name="Song H."/>
            <person name="Lee J."/>
            <person name="Lee S.-C."/>
            <person name="Kwon J.-K."/>
            <person name="Lee H.-Y."/>
            <person name="Koo N."/>
            <person name="Hong Y."/>
            <person name="Kim R.W."/>
            <person name="Kang W.-H."/>
            <person name="Huh J.H."/>
            <person name="Kang B.-C."/>
            <person name="Yang T.-J."/>
            <person name="Lee Y.-H."/>
            <person name="Bennetzen J.L."/>
            <person name="Choi D."/>
        </authorList>
    </citation>
    <scope>NUCLEOTIDE SEQUENCE [LARGE SCALE GENOMIC DNA]</scope>
    <source>
        <strain evidence="4">cv. PBC81</strain>
    </source>
</reference>
<feature type="region of interest" description="Disordered" evidence="2">
    <location>
        <begin position="1"/>
        <end position="27"/>
    </location>
</feature>
<keyword evidence="1" id="KW-0464">Manganese</keyword>
<protein>
    <recommendedName>
        <fullName evidence="1">Protein phosphatase</fullName>
        <ecNumber evidence="1">3.1.3.16</ecNumber>
    </recommendedName>
</protein>
<comment type="caution">
    <text evidence="3">The sequence shown here is derived from an EMBL/GenBank/DDBJ whole genome shotgun (WGS) entry which is preliminary data.</text>
</comment>
<dbReference type="PANTHER" id="PTHR12320">
    <property type="entry name" value="PROTEIN PHOSPHATASE 2C"/>
    <property type="match status" value="1"/>
</dbReference>
<comment type="cofactor">
    <cofactor evidence="1">
        <name>Mn(2+)</name>
        <dbReference type="ChEBI" id="CHEBI:29035"/>
    </cofactor>
</comment>
<accession>A0A2G2WW36</accession>
<keyword evidence="1" id="KW-0460">Magnesium</keyword>
<name>A0A2G2WW36_CAPBA</name>
<evidence type="ECO:0000313" key="4">
    <source>
        <dbReference type="Proteomes" id="UP000224567"/>
    </source>
</evidence>
<dbReference type="EMBL" id="MLFT02000004">
    <property type="protein sequence ID" value="PHT49454.1"/>
    <property type="molecule type" value="Genomic_DNA"/>
</dbReference>
<comment type="similarity">
    <text evidence="1">Belongs to the PP2C family.</text>
</comment>
<dbReference type="GO" id="GO:0046872">
    <property type="term" value="F:metal ion binding"/>
    <property type="evidence" value="ECO:0007669"/>
    <property type="project" value="UniProtKB-UniRule"/>
</dbReference>
<dbReference type="Proteomes" id="UP000224567">
    <property type="component" value="Unassembled WGS sequence"/>
</dbReference>
<proteinExistence type="inferred from homology"/>
<comment type="cofactor">
    <cofactor evidence="1">
        <name>Mg(2+)</name>
        <dbReference type="ChEBI" id="CHEBI:18420"/>
    </cofactor>
</comment>
<dbReference type="OrthoDB" id="60843at2759"/>
<dbReference type="InterPro" id="IPR036457">
    <property type="entry name" value="PPM-type-like_dom_sf"/>
</dbReference>
<feature type="region of interest" description="Disordered" evidence="2">
    <location>
        <begin position="271"/>
        <end position="293"/>
    </location>
</feature>
<dbReference type="GO" id="GO:0004722">
    <property type="term" value="F:protein serine/threonine phosphatase activity"/>
    <property type="evidence" value="ECO:0007669"/>
    <property type="project" value="UniProtKB-EC"/>
</dbReference>
<evidence type="ECO:0000256" key="1">
    <source>
        <dbReference type="RuleBase" id="RU366020"/>
    </source>
</evidence>
<keyword evidence="4" id="KW-1185">Reference proteome</keyword>
<comment type="catalytic activity">
    <reaction evidence="1">
        <text>O-phospho-L-seryl-[protein] + H2O = L-seryl-[protein] + phosphate</text>
        <dbReference type="Rhea" id="RHEA:20629"/>
        <dbReference type="Rhea" id="RHEA-COMP:9863"/>
        <dbReference type="Rhea" id="RHEA-COMP:11604"/>
        <dbReference type="ChEBI" id="CHEBI:15377"/>
        <dbReference type="ChEBI" id="CHEBI:29999"/>
        <dbReference type="ChEBI" id="CHEBI:43474"/>
        <dbReference type="ChEBI" id="CHEBI:83421"/>
        <dbReference type="EC" id="3.1.3.16"/>
    </reaction>
</comment>
<sequence>MQAGPTNFAEVNPDLDMELKPQAQPRPYQEKSLRKMFGNGSARSGIIVLPSGAGKSLVGVSAASRIKKSCLCLATNAVKERFRTNVGVVVTTYNMVAFGGKRSEESEKIIEEIRNREWGLLLMDEGLHAINLGDSGFMLVRDGSTVFGSPVQQHDFNFTYQLESGNAGDSPSSGEVFKIPVAPGDVIIAGTDGLFDNLYNNDISAVVGHATRAGLPPQVVAQKIAALARQRAQDKKQANPFSAAAQEAGFRYHGGKHEYLSILSSRYSLDDECNPEKNDSQPPRNGGPRVEWLGETERESARIVREWVETAEIVRIAQPEHICRDMFRLRGRQVLHDLLMRIERERQREL</sequence>
<keyword evidence="1" id="KW-0378">Hydrolase</keyword>
<dbReference type="Gene3D" id="3.60.40.10">
    <property type="entry name" value="PPM-type phosphatase domain"/>
    <property type="match status" value="1"/>
</dbReference>
<comment type="catalytic activity">
    <reaction evidence="1">
        <text>O-phospho-L-threonyl-[protein] + H2O = L-threonyl-[protein] + phosphate</text>
        <dbReference type="Rhea" id="RHEA:47004"/>
        <dbReference type="Rhea" id="RHEA-COMP:11060"/>
        <dbReference type="Rhea" id="RHEA-COMP:11605"/>
        <dbReference type="ChEBI" id="CHEBI:15377"/>
        <dbReference type="ChEBI" id="CHEBI:30013"/>
        <dbReference type="ChEBI" id="CHEBI:43474"/>
        <dbReference type="ChEBI" id="CHEBI:61977"/>
        <dbReference type="EC" id="3.1.3.16"/>
    </reaction>
</comment>
<dbReference type="SUPFAM" id="SSF52540">
    <property type="entry name" value="P-loop containing nucleoside triphosphate hydrolases"/>
    <property type="match status" value="1"/>
</dbReference>